<keyword evidence="5 6" id="KW-0472">Membrane</keyword>
<feature type="transmembrane region" description="Helical" evidence="6">
    <location>
        <begin position="247"/>
        <end position="270"/>
    </location>
</feature>
<feature type="transmembrane region" description="Helical" evidence="6">
    <location>
        <begin position="313"/>
        <end position="331"/>
    </location>
</feature>
<feature type="transmembrane region" description="Helical" evidence="6">
    <location>
        <begin position="480"/>
        <end position="498"/>
    </location>
</feature>
<dbReference type="OrthoDB" id="423427at2759"/>
<dbReference type="PANTHER" id="PTHR42893">
    <property type="entry name" value="PROTEIN DETOXIFICATION 44, CHLOROPLASTIC-RELATED"/>
    <property type="match status" value="1"/>
</dbReference>
<dbReference type="GO" id="GO:0016020">
    <property type="term" value="C:membrane"/>
    <property type="evidence" value="ECO:0007669"/>
    <property type="project" value="UniProtKB-SubCell"/>
</dbReference>
<feature type="chain" id="PRO_5005601499" evidence="7">
    <location>
        <begin position="22"/>
        <end position="544"/>
    </location>
</feature>
<keyword evidence="9" id="KW-1185">Reference proteome</keyword>
<feature type="transmembrane region" description="Helical" evidence="6">
    <location>
        <begin position="152"/>
        <end position="178"/>
    </location>
</feature>
<comment type="caution">
    <text evidence="8">The sequence shown here is derived from an EMBL/GenBank/DDBJ whole genome shotgun (WGS) entry which is preliminary data.</text>
</comment>
<feature type="transmembrane region" description="Helical" evidence="6">
    <location>
        <begin position="198"/>
        <end position="216"/>
    </location>
</feature>
<dbReference type="EMBL" id="JWZX01003352">
    <property type="protein sequence ID" value="KOO21549.1"/>
    <property type="molecule type" value="Genomic_DNA"/>
</dbReference>
<dbReference type="Pfam" id="PF01554">
    <property type="entry name" value="MatE"/>
    <property type="match status" value="1"/>
</dbReference>
<dbReference type="PANTHER" id="PTHR42893:SF9">
    <property type="entry name" value="PROTEIN DETOXIFICATION 46, CHLOROPLASTIC"/>
    <property type="match status" value="1"/>
</dbReference>
<gene>
    <name evidence="8" type="ORF">Ctob_000464</name>
</gene>
<dbReference type="InterPro" id="IPR044644">
    <property type="entry name" value="DinF-like"/>
</dbReference>
<keyword evidence="7" id="KW-0732">Signal</keyword>
<reference evidence="9" key="1">
    <citation type="journal article" date="2015" name="PLoS Genet.">
        <title>Genome Sequence and Transcriptome Analyses of Chrysochromulina tobin: Metabolic Tools for Enhanced Algal Fitness in the Prominent Order Prymnesiales (Haptophyceae).</title>
        <authorList>
            <person name="Hovde B.T."/>
            <person name="Deodato C.R."/>
            <person name="Hunsperger H.M."/>
            <person name="Ryken S.A."/>
            <person name="Yost W."/>
            <person name="Jha R.K."/>
            <person name="Patterson J."/>
            <person name="Monnat R.J. Jr."/>
            <person name="Barlow S.B."/>
            <person name="Starkenburg S.R."/>
            <person name="Cattolico R.A."/>
        </authorList>
    </citation>
    <scope>NUCLEOTIDE SEQUENCE</scope>
    <source>
        <strain evidence="9">CCMP291</strain>
    </source>
</reference>
<name>A0A0M0J4L8_9EUKA</name>
<feature type="transmembrane region" description="Helical" evidence="6">
    <location>
        <begin position="277"/>
        <end position="293"/>
    </location>
</feature>
<dbReference type="AlphaFoldDB" id="A0A0M0J4L8"/>
<dbReference type="Proteomes" id="UP000037460">
    <property type="component" value="Unassembled WGS sequence"/>
</dbReference>
<proteinExistence type="inferred from homology"/>
<dbReference type="GO" id="GO:0015297">
    <property type="term" value="F:antiporter activity"/>
    <property type="evidence" value="ECO:0007669"/>
    <property type="project" value="InterPro"/>
</dbReference>
<organism evidence="8 9">
    <name type="scientific">Chrysochromulina tobinii</name>
    <dbReference type="NCBI Taxonomy" id="1460289"/>
    <lineage>
        <taxon>Eukaryota</taxon>
        <taxon>Haptista</taxon>
        <taxon>Haptophyta</taxon>
        <taxon>Prymnesiophyceae</taxon>
        <taxon>Prymnesiales</taxon>
        <taxon>Chrysochromulinaceae</taxon>
        <taxon>Chrysochromulina</taxon>
    </lineage>
</organism>
<evidence type="ECO:0000256" key="6">
    <source>
        <dbReference type="SAM" id="Phobius"/>
    </source>
</evidence>
<feature type="signal peptide" evidence="7">
    <location>
        <begin position="1"/>
        <end position="21"/>
    </location>
</feature>
<feature type="non-terminal residue" evidence="8">
    <location>
        <position position="1"/>
    </location>
</feature>
<evidence type="ECO:0000256" key="5">
    <source>
        <dbReference type="ARBA" id="ARBA00023136"/>
    </source>
</evidence>
<sequence>LGVAALLAVTCVVGLLPAGVAVCRLTSEAVVRQGRSRWPISTVPLQRRSHMLRAKAAAESSGASTEAQTADLIRFIVPTLAALLSSEVMSVVDTAVVGSCSATELAALGPATMLVDSSAYLFFWLNVATTSLFATALAAGDQNEAFSTLSDALYVALLCGLGVSVFIACLGPATLQLICASALEVVPAATRYLRIRMFGYPAFLVGLVLQAACLGAKDSLSPLLVLLVCGALNLGLDLVLVRSCGMGIGGAAIATLAAQLLQTALLAYVVQRKKRRGVAAAAAVATSASPVLASQGPQWLLLRGRPSLPRIRTFLAFAGPMALVLMGKIACYNSMTLAASTGVASLAAHQVLNSIFFVGCKYGDAISQTSQAFLPACFPSGAATGLQGSGSPTKASTAVLPPAAARRLSRRLLRLSISMGAFVSTAAYLVTTRLSTLFTSDVSVTAQVLRCASLLFVALLLHPPTMASEGLLIGSLEVRFLAKSYAANVAIFLTALYVVSKRQLGLLAVWATLAMFQLVRLGTFTMRLKRTRLAFAGAGVKDDN</sequence>
<protein>
    <submittedName>
        <fullName evidence="8">Enhanced disease susceptibility</fullName>
    </submittedName>
</protein>
<evidence type="ECO:0000313" key="9">
    <source>
        <dbReference type="Proteomes" id="UP000037460"/>
    </source>
</evidence>
<evidence type="ECO:0000256" key="2">
    <source>
        <dbReference type="ARBA" id="ARBA00010199"/>
    </source>
</evidence>
<keyword evidence="3 6" id="KW-0812">Transmembrane</keyword>
<evidence type="ECO:0000256" key="3">
    <source>
        <dbReference type="ARBA" id="ARBA00022692"/>
    </source>
</evidence>
<dbReference type="GO" id="GO:0042910">
    <property type="term" value="F:xenobiotic transmembrane transporter activity"/>
    <property type="evidence" value="ECO:0007669"/>
    <property type="project" value="InterPro"/>
</dbReference>
<comment type="similarity">
    <text evidence="2">Belongs to the multi antimicrobial extrusion (MATE) (TC 2.A.66.1) family.</text>
</comment>
<evidence type="ECO:0000256" key="7">
    <source>
        <dbReference type="SAM" id="SignalP"/>
    </source>
</evidence>
<evidence type="ECO:0000256" key="1">
    <source>
        <dbReference type="ARBA" id="ARBA00004141"/>
    </source>
</evidence>
<comment type="subcellular location">
    <subcellularLocation>
        <location evidence="1">Membrane</location>
        <topology evidence="1">Multi-pass membrane protein</topology>
    </subcellularLocation>
</comment>
<feature type="transmembrane region" description="Helical" evidence="6">
    <location>
        <begin position="119"/>
        <end position="140"/>
    </location>
</feature>
<feature type="transmembrane region" description="Helical" evidence="6">
    <location>
        <begin position="412"/>
        <end position="430"/>
    </location>
</feature>
<accession>A0A0M0J4L8</accession>
<dbReference type="InterPro" id="IPR002528">
    <property type="entry name" value="MATE_fam"/>
</dbReference>
<evidence type="ECO:0000256" key="4">
    <source>
        <dbReference type="ARBA" id="ARBA00022989"/>
    </source>
</evidence>
<evidence type="ECO:0000313" key="8">
    <source>
        <dbReference type="EMBL" id="KOO21549.1"/>
    </source>
</evidence>
<keyword evidence="4 6" id="KW-1133">Transmembrane helix</keyword>
<feature type="transmembrane region" description="Helical" evidence="6">
    <location>
        <begin position="504"/>
        <end position="523"/>
    </location>
</feature>